<keyword evidence="2" id="KW-1185">Reference proteome</keyword>
<evidence type="ECO:0000313" key="2">
    <source>
        <dbReference type="Proteomes" id="UP000814140"/>
    </source>
</evidence>
<proteinExistence type="predicted"/>
<protein>
    <submittedName>
        <fullName evidence="1">Uncharacterized protein</fullName>
    </submittedName>
</protein>
<organism evidence="1 2">
    <name type="scientific">Artomyces pyxidatus</name>
    <dbReference type="NCBI Taxonomy" id="48021"/>
    <lineage>
        <taxon>Eukaryota</taxon>
        <taxon>Fungi</taxon>
        <taxon>Dikarya</taxon>
        <taxon>Basidiomycota</taxon>
        <taxon>Agaricomycotina</taxon>
        <taxon>Agaricomycetes</taxon>
        <taxon>Russulales</taxon>
        <taxon>Auriscalpiaceae</taxon>
        <taxon>Artomyces</taxon>
    </lineage>
</organism>
<comment type="caution">
    <text evidence="1">The sequence shown here is derived from an EMBL/GenBank/DDBJ whole genome shotgun (WGS) entry which is preliminary data.</text>
</comment>
<dbReference type="EMBL" id="MU277221">
    <property type="protein sequence ID" value="KAI0060079.1"/>
    <property type="molecule type" value="Genomic_DNA"/>
</dbReference>
<accession>A0ACB8SUA3</accession>
<name>A0ACB8SUA3_9AGAM</name>
<sequence length="356" mass="41369">MMLVSRSHFSSPTLSRTLKRHRERVALPVVNAVHVAPSQECQWTGRDEVEELAEHHPKRRRAEETLPQHGSPYSCYVRPSYRPYWFDDGDLILVVVDHIFKLKGAMLSCSDIFGDMFTLAQPAGEECFEGCPVLHLADKPQDWMLLLQWIDDSDQFWREDKITYESIAGSLRISTKYEIPELRKVAVHHIHRIWPRSLLEIGELAFSPHRSDAISLARQSDLPEILPAIFYSLAVEHQQEDPIPVLLENLSDQRRLVAGIVHLREFYQRTMDSISHLRMCTSCSRCVASLWSKALERAGNWLLFALWELCYSDDLNAERMRSVCIECCDLHFDFVFSRMHRLIDLIPMYFELVTIS</sequence>
<reference evidence="1" key="1">
    <citation type="submission" date="2021-03" db="EMBL/GenBank/DDBJ databases">
        <authorList>
            <consortium name="DOE Joint Genome Institute"/>
            <person name="Ahrendt S."/>
            <person name="Looney B.P."/>
            <person name="Miyauchi S."/>
            <person name="Morin E."/>
            <person name="Drula E."/>
            <person name="Courty P.E."/>
            <person name="Chicoki N."/>
            <person name="Fauchery L."/>
            <person name="Kohler A."/>
            <person name="Kuo A."/>
            <person name="Labutti K."/>
            <person name="Pangilinan J."/>
            <person name="Lipzen A."/>
            <person name="Riley R."/>
            <person name="Andreopoulos W."/>
            <person name="He G."/>
            <person name="Johnson J."/>
            <person name="Barry K.W."/>
            <person name="Grigoriev I.V."/>
            <person name="Nagy L."/>
            <person name="Hibbett D."/>
            <person name="Henrissat B."/>
            <person name="Matheny P.B."/>
            <person name="Labbe J."/>
            <person name="Martin F."/>
        </authorList>
    </citation>
    <scope>NUCLEOTIDE SEQUENCE</scope>
    <source>
        <strain evidence="1">HHB10654</strain>
    </source>
</reference>
<evidence type="ECO:0000313" key="1">
    <source>
        <dbReference type="EMBL" id="KAI0060079.1"/>
    </source>
</evidence>
<gene>
    <name evidence="1" type="ORF">BV25DRAFT_1828169</name>
</gene>
<dbReference type="Proteomes" id="UP000814140">
    <property type="component" value="Unassembled WGS sequence"/>
</dbReference>
<reference evidence="1" key="2">
    <citation type="journal article" date="2022" name="New Phytol.">
        <title>Evolutionary transition to the ectomycorrhizal habit in the genomes of a hyperdiverse lineage of mushroom-forming fungi.</title>
        <authorList>
            <person name="Looney B."/>
            <person name="Miyauchi S."/>
            <person name="Morin E."/>
            <person name="Drula E."/>
            <person name="Courty P.E."/>
            <person name="Kohler A."/>
            <person name="Kuo A."/>
            <person name="LaButti K."/>
            <person name="Pangilinan J."/>
            <person name="Lipzen A."/>
            <person name="Riley R."/>
            <person name="Andreopoulos W."/>
            <person name="He G."/>
            <person name="Johnson J."/>
            <person name="Nolan M."/>
            <person name="Tritt A."/>
            <person name="Barry K.W."/>
            <person name="Grigoriev I.V."/>
            <person name="Nagy L.G."/>
            <person name="Hibbett D."/>
            <person name="Henrissat B."/>
            <person name="Matheny P.B."/>
            <person name="Labbe J."/>
            <person name="Martin F.M."/>
        </authorList>
    </citation>
    <scope>NUCLEOTIDE SEQUENCE</scope>
    <source>
        <strain evidence="1">HHB10654</strain>
    </source>
</reference>